<evidence type="ECO:0000259" key="2">
    <source>
        <dbReference type="PROSITE" id="PS50041"/>
    </source>
</evidence>
<keyword evidence="4" id="KW-1185">Reference proteome</keyword>
<dbReference type="Proteomes" id="UP000828390">
    <property type="component" value="Unassembled WGS sequence"/>
</dbReference>
<evidence type="ECO:0000313" key="3">
    <source>
        <dbReference type="EMBL" id="KAH3828441.1"/>
    </source>
</evidence>
<dbReference type="AlphaFoldDB" id="A0A9D4JYD5"/>
<name>A0A9D4JYD5_DREPO</name>
<dbReference type="PANTHER" id="PTHR22803">
    <property type="entry name" value="MANNOSE, PHOSPHOLIPASE, LECTIN RECEPTOR RELATED"/>
    <property type="match status" value="1"/>
</dbReference>
<feature type="signal peptide" evidence="1">
    <location>
        <begin position="1"/>
        <end position="24"/>
    </location>
</feature>
<sequence length="369" mass="40641">MQFKHTICLYVVNVLTGLSLPVQADYRCVCSVDGAIPVFQQADVFHGMVGFLFENFCKQYLYPVDANWNAVVFMHQVGFVLTNVSILQMCRLSPADASLALLSTDVGTMSTKDSQTSIHTTLTKASTANKVTSTAPTTTKIEIAISTMTTPWTTESWPTTPITSITNNASPTTSLSTLYTTGQLQPTHAPEGRVELCPYHVKNEVNIFGGSLDQYGDYCLQLVNVQKQWHNAQRHCTVAGHGRLVEIEDLKKQDFVVRFLAKYAQIQSIWLGLTDSETEGATAEGQWSWASGAPVSFTNFGANYNGHSSAAHKLNACVIIKQGGEWTDVQCGVALMMGTGFGESHYFMCQYKSSSLPHLLTKIRFIHQR</sequence>
<reference evidence="3" key="2">
    <citation type="submission" date="2020-11" db="EMBL/GenBank/DDBJ databases">
        <authorList>
            <person name="McCartney M.A."/>
            <person name="Auch B."/>
            <person name="Kono T."/>
            <person name="Mallez S."/>
            <person name="Becker A."/>
            <person name="Gohl D.M."/>
            <person name="Silverstein K.A.T."/>
            <person name="Koren S."/>
            <person name="Bechman K.B."/>
            <person name="Herman A."/>
            <person name="Abrahante J.E."/>
            <person name="Garbe J."/>
        </authorList>
    </citation>
    <scope>NUCLEOTIDE SEQUENCE</scope>
    <source>
        <strain evidence="3">Duluth1</strain>
        <tissue evidence="3">Whole animal</tissue>
    </source>
</reference>
<keyword evidence="1" id="KW-0732">Signal</keyword>
<evidence type="ECO:0000313" key="4">
    <source>
        <dbReference type="Proteomes" id="UP000828390"/>
    </source>
</evidence>
<dbReference type="InterPro" id="IPR016187">
    <property type="entry name" value="CTDL_fold"/>
</dbReference>
<dbReference type="EMBL" id="JAIWYP010000005">
    <property type="protein sequence ID" value="KAH3828441.1"/>
    <property type="molecule type" value="Genomic_DNA"/>
</dbReference>
<dbReference type="SMART" id="SM00034">
    <property type="entry name" value="CLECT"/>
    <property type="match status" value="1"/>
</dbReference>
<dbReference type="InterPro" id="IPR001304">
    <property type="entry name" value="C-type_lectin-like"/>
</dbReference>
<evidence type="ECO:0000256" key="1">
    <source>
        <dbReference type="SAM" id="SignalP"/>
    </source>
</evidence>
<comment type="caution">
    <text evidence="3">The sequence shown here is derived from an EMBL/GenBank/DDBJ whole genome shotgun (WGS) entry which is preliminary data.</text>
</comment>
<feature type="chain" id="PRO_5039160566" description="C-type lectin domain-containing protein" evidence="1">
    <location>
        <begin position="25"/>
        <end position="369"/>
    </location>
</feature>
<dbReference type="SUPFAM" id="SSF56436">
    <property type="entry name" value="C-type lectin-like"/>
    <property type="match status" value="1"/>
</dbReference>
<reference evidence="3" key="1">
    <citation type="journal article" date="2019" name="bioRxiv">
        <title>The Genome of the Zebra Mussel, Dreissena polymorpha: A Resource for Invasive Species Research.</title>
        <authorList>
            <person name="McCartney M.A."/>
            <person name="Auch B."/>
            <person name="Kono T."/>
            <person name="Mallez S."/>
            <person name="Zhang Y."/>
            <person name="Obille A."/>
            <person name="Becker A."/>
            <person name="Abrahante J.E."/>
            <person name="Garbe J."/>
            <person name="Badalamenti J.P."/>
            <person name="Herman A."/>
            <person name="Mangelson H."/>
            <person name="Liachko I."/>
            <person name="Sullivan S."/>
            <person name="Sone E.D."/>
            <person name="Koren S."/>
            <person name="Silverstein K.A.T."/>
            <person name="Beckman K.B."/>
            <person name="Gohl D.M."/>
        </authorList>
    </citation>
    <scope>NUCLEOTIDE SEQUENCE</scope>
    <source>
        <strain evidence="3">Duluth1</strain>
        <tissue evidence="3">Whole animal</tissue>
    </source>
</reference>
<proteinExistence type="predicted"/>
<feature type="domain" description="C-type lectin" evidence="2">
    <location>
        <begin position="215"/>
        <end position="331"/>
    </location>
</feature>
<accession>A0A9D4JYD5</accession>
<dbReference type="CDD" id="cd00037">
    <property type="entry name" value="CLECT"/>
    <property type="match status" value="1"/>
</dbReference>
<protein>
    <recommendedName>
        <fullName evidence="2">C-type lectin domain-containing protein</fullName>
    </recommendedName>
</protein>
<dbReference type="Gene3D" id="3.10.100.10">
    <property type="entry name" value="Mannose-Binding Protein A, subunit A"/>
    <property type="match status" value="1"/>
</dbReference>
<dbReference type="InterPro" id="IPR050111">
    <property type="entry name" value="C-type_lectin/snaclec_domain"/>
</dbReference>
<dbReference type="Pfam" id="PF00059">
    <property type="entry name" value="Lectin_C"/>
    <property type="match status" value="1"/>
</dbReference>
<dbReference type="InterPro" id="IPR016186">
    <property type="entry name" value="C-type_lectin-like/link_sf"/>
</dbReference>
<organism evidence="3 4">
    <name type="scientific">Dreissena polymorpha</name>
    <name type="common">Zebra mussel</name>
    <name type="synonym">Mytilus polymorpha</name>
    <dbReference type="NCBI Taxonomy" id="45954"/>
    <lineage>
        <taxon>Eukaryota</taxon>
        <taxon>Metazoa</taxon>
        <taxon>Spiralia</taxon>
        <taxon>Lophotrochozoa</taxon>
        <taxon>Mollusca</taxon>
        <taxon>Bivalvia</taxon>
        <taxon>Autobranchia</taxon>
        <taxon>Heteroconchia</taxon>
        <taxon>Euheterodonta</taxon>
        <taxon>Imparidentia</taxon>
        <taxon>Neoheterodontei</taxon>
        <taxon>Myida</taxon>
        <taxon>Dreissenoidea</taxon>
        <taxon>Dreissenidae</taxon>
        <taxon>Dreissena</taxon>
    </lineage>
</organism>
<gene>
    <name evidence="3" type="ORF">DPMN_130403</name>
</gene>
<dbReference type="PROSITE" id="PS50041">
    <property type="entry name" value="C_TYPE_LECTIN_2"/>
    <property type="match status" value="1"/>
</dbReference>